<proteinExistence type="predicted"/>
<organism evidence="1 2">
    <name type="scientific">Alterisphingorhabdus coralli</name>
    <dbReference type="NCBI Taxonomy" id="3071408"/>
    <lineage>
        <taxon>Bacteria</taxon>
        <taxon>Pseudomonadati</taxon>
        <taxon>Pseudomonadota</taxon>
        <taxon>Alphaproteobacteria</taxon>
        <taxon>Sphingomonadales</taxon>
        <taxon>Sphingomonadaceae</taxon>
        <taxon>Alterisphingorhabdus (ex Yan et al. 2024)</taxon>
    </lineage>
</organism>
<dbReference type="Proteomes" id="UP001302429">
    <property type="component" value="Chromosome"/>
</dbReference>
<dbReference type="KEGG" id="acoa:RB602_03685"/>
<evidence type="ECO:0000313" key="1">
    <source>
        <dbReference type="EMBL" id="WOE75826.1"/>
    </source>
</evidence>
<protein>
    <submittedName>
        <fullName evidence="1">MmcB family DNA repair protein</fullName>
    </submittedName>
</protein>
<keyword evidence="2" id="KW-1185">Reference proteome</keyword>
<dbReference type="PIRSF" id="PIRSF031796">
    <property type="entry name" value="UPC031796"/>
    <property type="match status" value="1"/>
</dbReference>
<reference evidence="1 2" key="1">
    <citation type="submission" date="2023-10" db="EMBL/GenBank/DDBJ databases">
        <title>Complete genome sequence of a Sphingomonadaceae bacterium.</title>
        <authorList>
            <person name="Yan C."/>
        </authorList>
    </citation>
    <scope>NUCLEOTIDE SEQUENCE [LARGE SCALE GENOMIC DNA]</scope>
    <source>
        <strain evidence="1 2">SCSIO 66989</strain>
    </source>
</reference>
<gene>
    <name evidence="1" type="ORF">RB602_03685</name>
</gene>
<dbReference type="Pfam" id="PF06319">
    <property type="entry name" value="MmcB-like"/>
    <property type="match status" value="1"/>
</dbReference>
<sequence>MTAVHSLADSVSHSGAAAVARGTTRFFARNDIWLVPEITLPNGRRCDLIGLDPKGAVIIIEIKTARTDLLGDSKWPEYLDYSDRFYWALPPEFEHALVEREVFLPERTGLIVADSYDGELVRAAARHSLAAARRSVLAREVARITMRRLAQNGDPELVSAGYEAGRAG</sequence>
<dbReference type="AlphaFoldDB" id="A0AA97F8E3"/>
<dbReference type="EMBL" id="CP136594">
    <property type="protein sequence ID" value="WOE75826.1"/>
    <property type="molecule type" value="Genomic_DNA"/>
</dbReference>
<evidence type="ECO:0000313" key="2">
    <source>
        <dbReference type="Proteomes" id="UP001302429"/>
    </source>
</evidence>
<name>A0AA97F8E3_9SPHN</name>
<accession>A0AA97F8E3</accession>
<dbReference type="InterPro" id="IPR009394">
    <property type="entry name" value="MmcB-like"/>
</dbReference>
<dbReference type="RefSeq" id="WP_317083056.1">
    <property type="nucleotide sequence ID" value="NZ_CP136594.1"/>
</dbReference>